<dbReference type="PANTHER" id="PTHR43827">
    <property type="entry name" value="2,5-DIKETO-D-GLUCONIC ACID REDUCTASE"/>
    <property type="match status" value="1"/>
</dbReference>
<keyword evidence="6" id="KW-1185">Reference proteome</keyword>
<protein>
    <submittedName>
        <fullName evidence="5">Aldo/keto reductase</fullName>
    </submittedName>
</protein>
<dbReference type="PROSITE" id="PS00798">
    <property type="entry name" value="ALDOKETO_REDUCTASE_1"/>
    <property type="match status" value="1"/>
</dbReference>
<dbReference type="Gene3D" id="3.20.20.100">
    <property type="entry name" value="NADP-dependent oxidoreductase domain"/>
    <property type="match status" value="1"/>
</dbReference>
<gene>
    <name evidence="5" type="ORF">GCM10022377_28470</name>
</gene>
<organism evidence="5 6">
    <name type="scientific">Zhihengliuella alba</name>
    <dbReference type="NCBI Taxonomy" id="547018"/>
    <lineage>
        <taxon>Bacteria</taxon>
        <taxon>Bacillati</taxon>
        <taxon>Actinomycetota</taxon>
        <taxon>Actinomycetes</taxon>
        <taxon>Micrococcales</taxon>
        <taxon>Micrococcaceae</taxon>
        <taxon>Zhihengliuella</taxon>
    </lineage>
</organism>
<evidence type="ECO:0000259" key="4">
    <source>
        <dbReference type="Pfam" id="PF00248"/>
    </source>
</evidence>
<dbReference type="InterPro" id="IPR020471">
    <property type="entry name" value="AKR"/>
</dbReference>
<dbReference type="SUPFAM" id="SSF51430">
    <property type="entry name" value="NAD(P)-linked oxidoreductase"/>
    <property type="match status" value="1"/>
</dbReference>
<evidence type="ECO:0000313" key="6">
    <source>
        <dbReference type="Proteomes" id="UP001501536"/>
    </source>
</evidence>
<keyword evidence="2" id="KW-0521">NADP</keyword>
<evidence type="ECO:0000313" key="5">
    <source>
        <dbReference type="EMBL" id="GAA3712963.1"/>
    </source>
</evidence>
<feature type="domain" description="NADP-dependent oxidoreductase" evidence="4">
    <location>
        <begin position="31"/>
        <end position="273"/>
    </location>
</feature>
<dbReference type="EMBL" id="BAABCJ010000007">
    <property type="protein sequence ID" value="GAA3712963.1"/>
    <property type="molecule type" value="Genomic_DNA"/>
</dbReference>
<dbReference type="Proteomes" id="UP001501536">
    <property type="component" value="Unassembled WGS sequence"/>
</dbReference>
<dbReference type="PROSITE" id="PS00062">
    <property type="entry name" value="ALDOKETO_REDUCTASE_2"/>
    <property type="match status" value="1"/>
</dbReference>
<dbReference type="PRINTS" id="PR00069">
    <property type="entry name" value="ALDKETRDTASE"/>
</dbReference>
<accession>A0ABP7E2V8</accession>
<name>A0ABP7E2V8_9MICC</name>
<dbReference type="Pfam" id="PF00248">
    <property type="entry name" value="Aldo_ket_red"/>
    <property type="match status" value="1"/>
</dbReference>
<sequence length="287" mass="31714">MANSAYKQPLPAPLVPLADGVAIPQLGYGLYKVEEAEELVGHALRAGYRHLDGAALYGNEAGVGRAIGAAIADESEHSPAREDLFVTSKVWNSEQGYESTLRAFERTRADLGLEYLDLYLIHWPCPERGLFVETYRALERLLQDGLVRAIGVSNFQPDHLRTLLDHADVLPAVNQVELHPWLQQRELRAVHEELGIATEAWSPLARGRLLDDPELARLAADHGVSVAQLVLRWHLQEGTIIFPKASTPERMAENADVFGLELDDGALEAIRGLDRGFRSGSHPDQVN</sequence>
<dbReference type="PANTHER" id="PTHR43827:SF3">
    <property type="entry name" value="NADP-DEPENDENT OXIDOREDUCTASE DOMAIN-CONTAINING PROTEIN"/>
    <property type="match status" value="1"/>
</dbReference>
<dbReference type="InterPro" id="IPR036812">
    <property type="entry name" value="NAD(P)_OxRdtase_dom_sf"/>
</dbReference>
<keyword evidence="3" id="KW-0560">Oxidoreductase</keyword>
<comment type="similarity">
    <text evidence="1">Belongs to the aldo/keto reductase family.</text>
</comment>
<evidence type="ECO:0000256" key="1">
    <source>
        <dbReference type="ARBA" id="ARBA00007905"/>
    </source>
</evidence>
<dbReference type="RefSeq" id="WP_344886162.1">
    <property type="nucleotide sequence ID" value="NZ_BAABCJ010000007.1"/>
</dbReference>
<evidence type="ECO:0000256" key="3">
    <source>
        <dbReference type="ARBA" id="ARBA00023002"/>
    </source>
</evidence>
<dbReference type="PIRSF" id="PIRSF000097">
    <property type="entry name" value="AKR"/>
    <property type="match status" value="1"/>
</dbReference>
<reference evidence="6" key="1">
    <citation type="journal article" date="2019" name="Int. J. Syst. Evol. Microbiol.">
        <title>The Global Catalogue of Microorganisms (GCM) 10K type strain sequencing project: providing services to taxonomists for standard genome sequencing and annotation.</title>
        <authorList>
            <consortium name="The Broad Institute Genomics Platform"/>
            <consortium name="The Broad Institute Genome Sequencing Center for Infectious Disease"/>
            <person name="Wu L."/>
            <person name="Ma J."/>
        </authorList>
    </citation>
    <scope>NUCLEOTIDE SEQUENCE [LARGE SCALE GENOMIC DNA]</scope>
    <source>
        <strain evidence="6">JCM 16961</strain>
    </source>
</reference>
<dbReference type="InterPro" id="IPR018170">
    <property type="entry name" value="Aldo/ket_reductase_CS"/>
</dbReference>
<evidence type="ECO:0000256" key="2">
    <source>
        <dbReference type="ARBA" id="ARBA00022857"/>
    </source>
</evidence>
<proteinExistence type="inferred from homology"/>
<dbReference type="InterPro" id="IPR023210">
    <property type="entry name" value="NADP_OxRdtase_dom"/>
</dbReference>
<comment type="caution">
    <text evidence="5">The sequence shown here is derived from an EMBL/GenBank/DDBJ whole genome shotgun (WGS) entry which is preliminary data.</text>
</comment>